<proteinExistence type="predicted"/>
<evidence type="ECO:0000256" key="1">
    <source>
        <dbReference type="SAM" id="MobiDB-lite"/>
    </source>
</evidence>
<dbReference type="EMBL" id="KE504139">
    <property type="protein sequence ID" value="EPT01851.1"/>
    <property type="molecule type" value="Genomic_DNA"/>
</dbReference>
<dbReference type="OrthoDB" id="3253416at2759"/>
<evidence type="ECO:0000313" key="2">
    <source>
        <dbReference type="EMBL" id="EPT01851.1"/>
    </source>
</evidence>
<evidence type="ECO:0000313" key="3">
    <source>
        <dbReference type="Proteomes" id="UP000015241"/>
    </source>
</evidence>
<name>S8FKA6_FOMSC</name>
<sequence>MYATKHTDARGILRLKIGNISGDSQLEMVWTPGAYAELVRDARVRLCGWPTDVPFENLSDMVHSRRITKRLQALWDLGALAWEKIPKDVSVTEELTSIGLGLPSISKPRAARKDVGGTHKRRAMQAMYPRSGAKSTEFVTEADESDPTELEGEHGPLRVAPLAKGARRQLEFKSVEIIDESDVEL</sequence>
<dbReference type="InParanoid" id="S8FKA6"/>
<feature type="compositionally biased region" description="Acidic residues" evidence="1">
    <location>
        <begin position="140"/>
        <end position="150"/>
    </location>
</feature>
<gene>
    <name evidence="2" type="ORF">FOMPIDRAFT_1015671</name>
</gene>
<dbReference type="Proteomes" id="UP000015241">
    <property type="component" value="Unassembled WGS sequence"/>
</dbReference>
<organism evidence="2 3">
    <name type="scientific">Fomitopsis schrenkii</name>
    <name type="common">Brown rot fungus</name>
    <dbReference type="NCBI Taxonomy" id="2126942"/>
    <lineage>
        <taxon>Eukaryota</taxon>
        <taxon>Fungi</taxon>
        <taxon>Dikarya</taxon>
        <taxon>Basidiomycota</taxon>
        <taxon>Agaricomycotina</taxon>
        <taxon>Agaricomycetes</taxon>
        <taxon>Polyporales</taxon>
        <taxon>Fomitopsis</taxon>
    </lineage>
</organism>
<keyword evidence="3" id="KW-1185">Reference proteome</keyword>
<protein>
    <submittedName>
        <fullName evidence="2">Uncharacterized protein</fullName>
    </submittedName>
</protein>
<reference evidence="2 3" key="1">
    <citation type="journal article" date="2012" name="Science">
        <title>The Paleozoic origin of enzymatic lignin decomposition reconstructed from 31 fungal genomes.</title>
        <authorList>
            <person name="Floudas D."/>
            <person name="Binder M."/>
            <person name="Riley R."/>
            <person name="Barry K."/>
            <person name="Blanchette R.A."/>
            <person name="Henrissat B."/>
            <person name="Martinez A.T."/>
            <person name="Otillar R."/>
            <person name="Spatafora J.W."/>
            <person name="Yadav J.S."/>
            <person name="Aerts A."/>
            <person name="Benoit I."/>
            <person name="Boyd A."/>
            <person name="Carlson A."/>
            <person name="Copeland A."/>
            <person name="Coutinho P.M."/>
            <person name="de Vries R.P."/>
            <person name="Ferreira P."/>
            <person name="Findley K."/>
            <person name="Foster B."/>
            <person name="Gaskell J."/>
            <person name="Glotzer D."/>
            <person name="Gorecki P."/>
            <person name="Heitman J."/>
            <person name="Hesse C."/>
            <person name="Hori C."/>
            <person name="Igarashi K."/>
            <person name="Jurgens J.A."/>
            <person name="Kallen N."/>
            <person name="Kersten P."/>
            <person name="Kohler A."/>
            <person name="Kuees U."/>
            <person name="Kumar T.K.A."/>
            <person name="Kuo A."/>
            <person name="LaButti K."/>
            <person name="Larrondo L.F."/>
            <person name="Lindquist E."/>
            <person name="Ling A."/>
            <person name="Lombard V."/>
            <person name="Lucas S."/>
            <person name="Lundell T."/>
            <person name="Martin R."/>
            <person name="McLaughlin D.J."/>
            <person name="Morgenstern I."/>
            <person name="Morin E."/>
            <person name="Murat C."/>
            <person name="Nagy L.G."/>
            <person name="Nolan M."/>
            <person name="Ohm R.A."/>
            <person name="Patyshakuliyeva A."/>
            <person name="Rokas A."/>
            <person name="Ruiz-Duenas F.J."/>
            <person name="Sabat G."/>
            <person name="Salamov A."/>
            <person name="Samejima M."/>
            <person name="Schmutz J."/>
            <person name="Slot J.C."/>
            <person name="St John F."/>
            <person name="Stenlid J."/>
            <person name="Sun H."/>
            <person name="Sun S."/>
            <person name="Syed K."/>
            <person name="Tsang A."/>
            <person name="Wiebenga A."/>
            <person name="Young D."/>
            <person name="Pisabarro A."/>
            <person name="Eastwood D.C."/>
            <person name="Martin F."/>
            <person name="Cullen D."/>
            <person name="Grigoriev I.V."/>
            <person name="Hibbett D.S."/>
        </authorList>
    </citation>
    <scope>NUCLEOTIDE SEQUENCE</scope>
    <source>
        <strain evidence="3">FP-58527</strain>
    </source>
</reference>
<feature type="region of interest" description="Disordered" evidence="1">
    <location>
        <begin position="130"/>
        <end position="158"/>
    </location>
</feature>
<dbReference type="HOGENOM" id="CLU_1525186_0_0_1"/>
<accession>S8FKA6</accession>
<dbReference type="AlphaFoldDB" id="S8FKA6"/>